<organism evidence="2 3">
    <name type="scientific">Novosphingobium ovatum</name>
    <dbReference type="NCBI Taxonomy" id="1908523"/>
    <lineage>
        <taxon>Bacteria</taxon>
        <taxon>Pseudomonadati</taxon>
        <taxon>Pseudomonadota</taxon>
        <taxon>Alphaproteobacteria</taxon>
        <taxon>Sphingomonadales</taxon>
        <taxon>Sphingomonadaceae</taxon>
        <taxon>Novosphingobium</taxon>
    </lineage>
</organism>
<feature type="chain" id="PRO_5045971065" description="Glc operon protein GlcG" evidence="1">
    <location>
        <begin position="27"/>
        <end position="169"/>
    </location>
</feature>
<dbReference type="SUPFAM" id="SSF143744">
    <property type="entry name" value="GlcG-like"/>
    <property type="match status" value="1"/>
</dbReference>
<evidence type="ECO:0000256" key="1">
    <source>
        <dbReference type="SAM" id="SignalP"/>
    </source>
</evidence>
<sequence>MQMKRPCAMLGAALLALLGGLTTAGAQVIDQPVLSQQLRLDIAIAAQKACAANGFNVAVMVVDANATPRLLLGGDGLAPIEIESATRKARTAAGMGMPTSALPPIIRQAPEFLEFLKATQPQLILFGGGVPIRIRGQLVGAIGVGGAPRPEADEACITTALTQLAPRLK</sequence>
<dbReference type="RefSeq" id="WP_161717718.1">
    <property type="nucleotide sequence ID" value="NZ_JAAAPO010000003.1"/>
</dbReference>
<evidence type="ECO:0000313" key="3">
    <source>
        <dbReference type="Proteomes" id="UP000753724"/>
    </source>
</evidence>
<reference evidence="3" key="1">
    <citation type="submission" date="2020-01" db="EMBL/GenBank/DDBJ databases">
        <title>Sphingomonas sp. strain CSW-10.</title>
        <authorList>
            <person name="Chen W.-M."/>
        </authorList>
    </citation>
    <scope>NUCLEOTIDE SEQUENCE [LARGE SCALE GENOMIC DNA]</scope>
    <source>
        <strain evidence="3">FSY-8</strain>
    </source>
</reference>
<dbReference type="PANTHER" id="PTHR34309:SF10">
    <property type="entry name" value="SLR1406 PROTEIN"/>
    <property type="match status" value="1"/>
</dbReference>
<dbReference type="Proteomes" id="UP000753724">
    <property type="component" value="Unassembled WGS sequence"/>
</dbReference>
<accession>A0ABW9XCZ2</accession>
<comment type="caution">
    <text evidence="2">The sequence shown here is derived from an EMBL/GenBank/DDBJ whole genome shotgun (WGS) entry which is preliminary data.</text>
</comment>
<feature type="signal peptide" evidence="1">
    <location>
        <begin position="1"/>
        <end position="26"/>
    </location>
</feature>
<gene>
    <name evidence="2" type="ORF">GTZ99_07585</name>
</gene>
<name>A0ABW9XCZ2_9SPHN</name>
<dbReference type="EMBL" id="JAAAPO010000003">
    <property type="protein sequence ID" value="NBC36413.1"/>
    <property type="molecule type" value="Genomic_DNA"/>
</dbReference>
<keyword evidence="1" id="KW-0732">Signal</keyword>
<evidence type="ECO:0000313" key="2">
    <source>
        <dbReference type="EMBL" id="NBC36413.1"/>
    </source>
</evidence>
<dbReference type="Pfam" id="PF03928">
    <property type="entry name" value="HbpS-like"/>
    <property type="match status" value="1"/>
</dbReference>
<dbReference type="PANTHER" id="PTHR34309">
    <property type="entry name" value="SLR1406 PROTEIN"/>
    <property type="match status" value="1"/>
</dbReference>
<evidence type="ECO:0008006" key="4">
    <source>
        <dbReference type="Google" id="ProtNLM"/>
    </source>
</evidence>
<keyword evidence="3" id="KW-1185">Reference proteome</keyword>
<dbReference type="InterPro" id="IPR052517">
    <property type="entry name" value="GlcG_carb_metab_protein"/>
</dbReference>
<dbReference type="Gene3D" id="3.30.450.150">
    <property type="entry name" value="Haem-degrading domain"/>
    <property type="match status" value="1"/>
</dbReference>
<dbReference type="InterPro" id="IPR038084">
    <property type="entry name" value="PduO/GlcC-like_sf"/>
</dbReference>
<proteinExistence type="predicted"/>
<protein>
    <recommendedName>
        <fullName evidence="4">Glc operon protein GlcG</fullName>
    </recommendedName>
</protein>
<dbReference type="InterPro" id="IPR005624">
    <property type="entry name" value="PduO/GlcC-like"/>
</dbReference>